<protein>
    <recommendedName>
        <fullName evidence="5">Adenosine 5'-monophosphoramidase HINT3</fullName>
    </recommendedName>
    <alternativeName>
        <fullName evidence="6">Histidine triad nucleotide-binding protein 3</fullName>
    </alternativeName>
</protein>
<comment type="similarity">
    <text evidence="4">Belongs to the HINT family.</text>
</comment>
<dbReference type="WBParaSite" id="PSAMB.scaffold1085size36142.g10816.t1">
    <property type="protein sequence ID" value="PSAMB.scaffold1085size36142.g10816.t1"/>
    <property type="gene ID" value="PSAMB.scaffold1085size36142.g10816"/>
</dbReference>
<accession>A0A914ULG0</accession>
<dbReference type="SUPFAM" id="SSF54197">
    <property type="entry name" value="HIT-like"/>
    <property type="match status" value="1"/>
</dbReference>
<evidence type="ECO:0000256" key="7">
    <source>
        <dbReference type="PIRSR" id="PIRSR601310-1"/>
    </source>
</evidence>
<feature type="active site" description="Tele-AMP-histidine intermediate" evidence="7">
    <location>
        <position position="115"/>
    </location>
</feature>
<keyword evidence="2" id="KW-0378">Hydrolase</keyword>
<dbReference type="InterPro" id="IPR011146">
    <property type="entry name" value="HIT-like"/>
</dbReference>
<feature type="domain" description="HIT" evidence="10">
    <location>
        <begin position="15"/>
        <end position="128"/>
    </location>
</feature>
<evidence type="ECO:0000256" key="5">
    <source>
        <dbReference type="ARBA" id="ARBA00039802"/>
    </source>
</evidence>
<dbReference type="GO" id="GO:0000166">
    <property type="term" value="F:nucleotide binding"/>
    <property type="evidence" value="ECO:0007669"/>
    <property type="project" value="UniProtKB-KW"/>
</dbReference>
<organism evidence="11 12">
    <name type="scientific">Plectus sambesii</name>
    <dbReference type="NCBI Taxonomy" id="2011161"/>
    <lineage>
        <taxon>Eukaryota</taxon>
        <taxon>Metazoa</taxon>
        <taxon>Ecdysozoa</taxon>
        <taxon>Nematoda</taxon>
        <taxon>Chromadorea</taxon>
        <taxon>Plectida</taxon>
        <taxon>Plectina</taxon>
        <taxon>Plectoidea</taxon>
        <taxon>Plectidae</taxon>
        <taxon>Plectus</taxon>
    </lineage>
</organism>
<keyword evidence="1" id="KW-0547">Nucleotide-binding</keyword>
<dbReference type="AlphaFoldDB" id="A0A914ULG0"/>
<dbReference type="PANTHER" id="PTHR12486">
    <property type="entry name" value="APRATAXIN-RELATED"/>
    <property type="match status" value="1"/>
</dbReference>
<dbReference type="PRINTS" id="PR00332">
    <property type="entry name" value="HISTRIAD"/>
</dbReference>
<dbReference type="GO" id="GO:0016787">
    <property type="term" value="F:hydrolase activity"/>
    <property type="evidence" value="ECO:0007669"/>
    <property type="project" value="UniProtKB-KW"/>
</dbReference>
<name>A0A914ULG0_9BILA</name>
<dbReference type="PROSITE" id="PS51084">
    <property type="entry name" value="HIT_2"/>
    <property type="match status" value="1"/>
</dbReference>
<feature type="short sequence motif" description="Histidine triad motif" evidence="8 9">
    <location>
        <begin position="113"/>
        <end position="117"/>
    </location>
</feature>
<evidence type="ECO:0000256" key="9">
    <source>
        <dbReference type="PROSITE-ProRule" id="PRU00464"/>
    </source>
</evidence>
<reference evidence="12" key="1">
    <citation type="submission" date="2022-11" db="UniProtKB">
        <authorList>
            <consortium name="WormBaseParasite"/>
        </authorList>
    </citation>
    <scope>IDENTIFICATION</scope>
</reference>
<evidence type="ECO:0000256" key="8">
    <source>
        <dbReference type="PIRSR" id="PIRSR601310-3"/>
    </source>
</evidence>
<dbReference type="Gene3D" id="3.30.428.10">
    <property type="entry name" value="HIT-like"/>
    <property type="match status" value="1"/>
</dbReference>
<dbReference type="Proteomes" id="UP000887566">
    <property type="component" value="Unplaced"/>
</dbReference>
<dbReference type="Pfam" id="PF11969">
    <property type="entry name" value="DcpS_C"/>
    <property type="match status" value="1"/>
</dbReference>
<evidence type="ECO:0000256" key="1">
    <source>
        <dbReference type="ARBA" id="ARBA00022741"/>
    </source>
</evidence>
<evidence type="ECO:0000256" key="3">
    <source>
        <dbReference type="ARBA" id="ARBA00024472"/>
    </source>
</evidence>
<sequence length="172" mass="19510">MPSTGASRAYMETCIFCKLSKGEHPQARLHEDDELFVVEDIHPHAPHHYLVITKSHIGRPTDLDSRDAGLVRRLEACGRNFLSARLKAVGEGDIMENKLRLGFHWPPLLSISHLHMHVIYPADQMYFFYRNFIFRPGRYFRTASTVATALESTMTPPADKSVAEEETGSSKI</sequence>
<dbReference type="InterPro" id="IPR001310">
    <property type="entry name" value="Histidine_triad_HIT"/>
</dbReference>
<evidence type="ECO:0000256" key="4">
    <source>
        <dbReference type="ARBA" id="ARBA00025764"/>
    </source>
</evidence>
<dbReference type="InterPro" id="IPR036265">
    <property type="entry name" value="HIT-like_sf"/>
</dbReference>
<evidence type="ECO:0000256" key="6">
    <source>
        <dbReference type="ARBA" id="ARBA00042361"/>
    </source>
</evidence>
<evidence type="ECO:0000313" key="11">
    <source>
        <dbReference type="Proteomes" id="UP000887566"/>
    </source>
</evidence>
<evidence type="ECO:0000256" key="2">
    <source>
        <dbReference type="ARBA" id="ARBA00022801"/>
    </source>
</evidence>
<evidence type="ECO:0000259" key="10">
    <source>
        <dbReference type="PROSITE" id="PS51084"/>
    </source>
</evidence>
<dbReference type="PANTHER" id="PTHR12486:SF5">
    <property type="entry name" value="ADENOSINE 5'-MONOPHOSPHORAMIDASE HINT3"/>
    <property type="match status" value="1"/>
</dbReference>
<comment type="catalytic activity">
    <reaction evidence="3">
        <text>adenosine 5'-phosphoramidate + H2O = NH4(+) + AMP</text>
        <dbReference type="Rhea" id="RHEA:67916"/>
        <dbReference type="ChEBI" id="CHEBI:15377"/>
        <dbReference type="ChEBI" id="CHEBI:28938"/>
        <dbReference type="ChEBI" id="CHEBI:57890"/>
        <dbReference type="ChEBI" id="CHEBI:456215"/>
    </reaction>
</comment>
<evidence type="ECO:0000313" key="12">
    <source>
        <dbReference type="WBParaSite" id="PSAMB.scaffold1085size36142.g10816.t1"/>
    </source>
</evidence>
<keyword evidence="11" id="KW-1185">Reference proteome</keyword>
<proteinExistence type="inferred from homology"/>